<dbReference type="HOGENOM" id="CLU_1030696_0_0_1"/>
<feature type="region of interest" description="Disordered" evidence="2">
    <location>
        <begin position="73"/>
        <end position="93"/>
    </location>
</feature>
<dbReference type="InParanoid" id="Q5B253"/>
<proteinExistence type="predicted"/>
<evidence type="ECO:0000256" key="1">
    <source>
        <dbReference type="SAM" id="Coils"/>
    </source>
</evidence>
<gene>
    <name evidence="3" type="ORF">ANIA_05377</name>
</gene>
<name>Q5B253_EMENI</name>
<feature type="coiled-coil region" evidence="1">
    <location>
        <begin position="182"/>
        <end position="265"/>
    </location>
</feature>
<organism evidence="3 4">
    <name type="scientific">Emericella nidulans (strain FGSC A4 / ATCC 38163 / CBS 112.46 / NRRL 194 / M139)</name>
    <name type="common">Aspergillus nidulans</name>
    <dbReference type="NCBI Taxonomy" id="227321"/>
    <lineage>
        <taxon>Eukaryota</taxon>
        <taxon>Fungi</taxon>
        <taxon>Dikarya</taxon>
        <taxon>Ascomycota</taxon>
        <taxon>Pezizomycotina</taxon>
        <taxon>Eurotiomycetes</taxon>
        <taxon>Eurotiomycetidae</taxon>
        <taxon>Eurotiales</taxon>
        <taxon>Aspergillaceae</taxon>
        <taxon>Aspergillus</taxon>
        <taxon>Aspergillus subgen. Nidulantes</taxon>
    </lineage>
</organism>
<dbReference type="EMBL" id="BN001305">
    <property type="protein sequence ID" value="CBF82009.1"/>
    <property type="molecule type" value="Genomic_DNA"/>
</dbReference>
<accession>C8VGP7</accession>
<dbReference type="AlphaFoldDB" id="Q5B253"/>
<dbReference type="RefSeq" id="XP_662981.1">
    <property type="nucleotide sequence ID" value="XM_657889.1"/>
</dbReference>
<evidence type="ECO:0000313" key="4">
    <source>
        <dbReference type="Proteomes" id="UP000000560"/>
    </source>
</evidence>
<evidence type="ECO:0000256" key="2">
    <source>
        <dbReference type="SAM" id="MobiDB-lite"/>
    </source>
</evidence>
<sequence>MSQTANLPISTDPMSCGLDLAALVDWPDDKAVEGLTRSAFYANDAEFDIGEQLKGSMNSPVAIDNVDARPSQLPTTLARAPPNGPNPPNKKASRQIQTSAWVPYDIYIPPQNVQVSGNIATKGSLCASTAPAPNIMRGSGSSSPVPYLASQLNRARAQPNACKEVIKELQRVLKASSDGEVIRRLLNTVARKDREAEASRRELSDLEDECEMYKVQLSRVYEQSQASRKAIAQYEREFGRMEYQIKVLRTQLKLAKSERDRLRGQMNKQQ</sequence>
<protein>
    <submittedName>
        <fullName evidence="3">Uncharacterized protein</fullName>
    </submittedName>
</protein>
<dbReference type="Proteomes" id="UP000000560">
    <property type="component" value="Chromosome V"/>
</dbReference>
<dbReference type="KEGG" id="ani:ANIA_05377"/>
<dbReference type="OMA" id="EDECEMY"/>
<accession>Q5B253</accession>
<dbReference type="GeneID" id="2871649"/>
<keyword evidence="1" id="KW-0175">Coiled coil</keyword>
<evidence type="ECO:0000313" key="3">
    <source>
        <dbReference type="EMBL" id="CBF82009.1"/>
    </source>
</evidence>
<keyword evidence="4" id="KW-1185">Reference proteome</keyword>
<reference evidence="4" key="2">
    <citation type="journal article" date="2009" name="Fungal Genet. Biol.">
        <title>The 2008 update of the Aspergillus nidulans genome annotation: a community effort.</title>
        <authorList>
            <person name="Wortman J.R."/>
            <person name="Gilsenan J.M."/>
            <person name="Joardar V."/>
            <person name="Deegan J."/>
            <person name="Clutterbuck J."/>
            <person name="Andersen M.R."/>
            <person name="Archer D."/>
            <person name="Bencina M."/>
            <person name="Braus G."/>
            <person name="Coutinho P."/>
            <person name="von Dohren H."/>
            <person name="Doonan J."/>
            <person name="Driessen A.J."/>
            <person name="Durek P."/>
            <person name="Espeso E."/>
            <person name="Fekete E."/>
            <person name="Flipphi M."/>
            <person name="Estrada C.G."/>
            <person name="Geysens S."/>
            <person name="Goldman G."/>
            <person name="de Groot P.W."/>
            <person name="Hansen K."/>
            <person name="Harris S.D."/>
            <person name="Heinekamp T."/>
            <person name="Helmstaedt K."/>
            <person name="Henrissat B."/>
            <person name="Hofmann G."/>
            <person name="Homan T."/>
            <person name="Horio T."/>
            <person name="Horiuchi H."/>
            <person name="James S."/>
            <person name="Jones M."/>
            <person name="Karaffa L."/>
            <person name="Karanyi Z."/>
            <person name="Kato M."/>
            <person name="Keller N."/>
            <person name="Kelly D.E."/>
            <person name="Kiel J.A."/>
            <person name="Kim J.M."/>
            <person name="van der Klei I.J."/>
            <person name="Klis F.M."/>
            <person name="Kovalchuk A."/>
            <person name="Krasevec N."/>
            <person name="Kubicek C.P."/>
            <person name="Liu B."/>
            <person name="Maccabe A."/>
            <person name="Meyer V."/>
            <person name="Mirabito P."/>
            <person name="Miskei M."/>
            <person name="Mos M."/>
            <person name="Mullins J."/>
            <person name="Nelson D.R."/>
            <person name="Nielsen J."/>
            <person name="Oakley B.R."/>
            <person name="Osmani S.A."/>
            <person name="Pakula T."/>
            <person name="Paszewski A."/>
            <person name="Paulsen I."/>
            <person name="Pilsyk S."/>
            <person name="Pocsi I."/>
            <person name="Punt P.J."/>
            <person name="Ram A.F."/>
            <person name="Ren Q."/>
            <person name="Robellet X."/>
            <person name="Robson G."/>
            <person name="Seiboth B."/>
            <person name="van Solingen P."/>
            <person name="Specht T."/>
            <person name="Sun J."/>
            <person name="Taheri-Talesh N."/>
            <person name="Takeshita N."/>
            <person name="Ussery D."/>
            <person name="vanKuyk P.A."/>
            <person name="Visser H."/>
            <person name="van de Vondervoort P.J."/>
            <person name="de Vries R.P."/>
            <person name="Walton J."/>
            <person name="Xiang X."/>
            <person name="Xiong Y."/>
            <person name="Zeng A.P."/>
            <person name="Brandt B.W."/>
            <person name="Cornell M.J."/>
            <person name="van den Hondel C.A."/>
            <person name="Visser J."/>
            <person name="Oliver S.G."/>
            <person name="Turner G."/>
        </authorList>
    </citation>
    <scope>GENOME REANNOTATION</scope>
    <source>
        <strain evidence="4">FGSC A4 / ATCC 38163 / CBS 112.46 / NRRL 194 / M139</strain>
    </source>
</reference>
<reference evidence="4" key="1">
    <citation type="journal article" date="2005" name="Nature">
        <title>Sequencing of Aspergillus nidulans and comparative analysis with A. fumigatus and A. oryzae.</title>
        <authorList>
            <person name="Galagan J.E."/>
            <person name="Calvo S.E."/>
            <person name="Cuomo C."/>
            <person name="Ma L.J."/>
            <person name="Wortman J.R."/>
            <person name="Batzoglou S."/>
            <person name="Lee S.I."/>
            <person name="Basturkmen M."/>
            <person name="Spevak C.C."/>
            <person name="Clutterbuck J."/>
            <person name="Kapitonov V."/>
            <person name="Jurka J."/>
            <person name="Scazzocchio C."/>
            <person name="Farman M."/>
            <person name="Butler J."/>
            <person name="Purcell S."/>
            <person name="Harris S."/>
            <person name="Braus G.H."/>
            <person name="Draht O."/>
            <person name="Busch S."/>
            <person name="D'Enfert C."/>
            <person name="Bouchier C."/>
            <person name="Goldman G.H."/>
            <person name="Bell-Pedersen D."/>
            <person name="Griffiths-Jones S."/>
            <person name="Doonan J.H."/>
            <person name="Yu J."/>
            <person name="Vienken K."/>
            <person name="Pain A."/>
            <person name="Freitag M."/>
            <person name="Selker E.U."/>
            <person name="Archer D.B."/>
            <person name="Penalva M.A."/>
            <person name="Oakley B.R."/>
            <person name="Momany M."/>
            <person name="Tanaka T."/>
            <person name="Kumagai T."/>
            <person name="Asai K."/>
            <person name="Machida M."/>
            <person name="Nierman W.C."/>
            <person name="Denning D.W."/>
            <person name="Caddick M."/>
            <person name="Hynes M."/>
            <person name="Paoletti M."/>
            <person name="Fischer R."/>
            <person name="Miller B."/>
            <person name="Dyer P."/>
            <person name="Sachs M.S."/>
            <person name="Osmani S.A."/>
            <person name="Birren B.W."/>
        </authorList>
    </citation>
    <scope>NUCLEOTIDE SEQUENCE [LARGE SCALE GENOMIC DNA]</scope>
    <source>
        <strain evidence="4">FGSC A4 / ATCC 38163 / CBS 112.46 / NRRL 194 / M139</strain>
    </source>
</reference>